<reference evidence="1" key="1">
    <citation type="journal article" date="2020" name="New Phytol.">
        <title>Comparative genomics reveals dynamic genome evolution in host specialist ectomycorrhizal fungi.</title>
        <authorList>
            <person name="Lofgren L.A."/>
            <person name="Nguyen N.H."/>
            <person name="Vilgalys R."/>
            <person name="Ruytinx J."/>
            <person name="Liao H.L."/>
            <person name="Branco S."/>
            <person name="Kuo A."/>
            <person name="LaButti K."/>
            <person name="Lipzen A."/>
            <person name="Andreopoulos W."/>
            <person name="Pangilinan J."/>
            <person name="Riley R."/>
            <person name="Hundley H."/>
            <person name="Na H."/>
            <person name="Barry K."/>
            <person name="Grigoriev I.V."/>
            <person name="Stajich J.E."/>
            <person name="Kennedy P.G."/>
        </authorList>
    </citation>
    <scope>NUCLEOTIDE SEQUENCE</scope>
    <source>
        <strain evidence="1">MN1</strain>
    </source>
</reference>
<sequence length="197" mass="21725">MHSNTSFLRRRVPISNEGCNNLKQSDQFAATRLGSQKLVQALPMEDPEEPTFVSSNSCSFADGPRLLLPNTSAAPAGTLLTALNIHSNVSIIQAPTVHTAQTHHRPITITPLSPLIHPFDINYANASMPPPVKDRRSLSKYSYYHVISHVWSSRSLIEIPPTGHCIVHDPLLYSSMQGTEIVQLILNGRDIQMDSLP</sequence>
<dbReference type="RefSeq" id="XP_041191351.1">
    <property type="nucleotide sequence ID" value="XM_041340427.1"/>
</dbReference>
<proteinExistence type="predicted"/>
<accession>A0A9P7JC09</accession>
<evidence type="ECO:0000313" key="1">
    <source>
        <dbReference type="EMBL" id="KAG1813590.1"/>
    </source>
</evidence>
<evidence type="ECO:0000313" key="2">
    <source>
        <dbReference type="Proteomes" id="UP000807769"/>
    </source>
</evidence>
<dbReference type="Proteomes" id="UP000807769">
    <property type="component" value="Unassembled WGS sequence"/>
</dbReference>
<dbReference type="EMBL" id="JABBWG010000023">
    <property type="protein sequence ID" value="KAG1813590.1"/>
    <property type="molecule type" value="Genomic_DNA"/>
</dbReference>
<gene>
    <name evidence="1" type="ORF">BJ212DRAFT_1482493</name>
</gene>
<dbReference type="GeneID" id="64634443"/>
<dbReference type="AlphaFoldDB" id="A0A9P7JC09"/>
<name>A0A9P7JC09_9AGAM</name>
<keyword evidence="2" id="KW-1185">Reference proteome</keyword>
<organism evidence="1 2">
    <name type="scientific">Suillus subaureus</name>
    <dbReference type="NCBI Taxonomy" id="48587"/>
    <lineage>
        <taxon>Eukaryota</taxon>
        <taxon>Fungi</taxon>
        <taxon>Dikarya</taxon>
        <taxon>Basidiomycota</taxon>
        <taxon>Agaricomycotina</taxon>
        <taxon>Agaricomycetes</taxon>
        <taxon>Agaricomycetidae</taxon>
        <taxon>Boletales</taxon>
        <taxon>Suillineae</taxon>
        <taxon>Suillaceae</taxon>
        <taxon>Suillus</taxon>
    </lineage>
</organism>
<comment type="caution">
    <text evidence="1">The sequence shown here is derived from an EMBL/GenBank/DDBJ whole genome shotgun (WGS) entry which is preliminary data.</text>
</comment>
<protein>
    <submittedName>
        <fullName evidence="1">Uncharacterized protein</fullName>
    </submittedName>
</protein>